<reference evidence="5 6" key="2">
    <citation type="submission" date="2023-12" db="EMBL/GenBank/DDBJ databases">
        <title>Description of an unclassified Opitutus bacterium of Verrucomicrobiota.</title>
        <authorList>
            <person name="Zhang D.-F."/>
        </authorList>
    </citation>
    <scope>NUCLEOTIDE SEQUENCE [LARGE SCALE GENOMIC DNA]</scope>
    <source>
        <strain evidence="5 6">WL0086</strain>
    </source>
</reference>
<evidence type="ECO:0000256" key="2">
    <source>
        <dbReference type="ARBA" id="ARBA00023125"/>
    </source>
</evidence>
<evidence type="ECO:0000313" key="5">
    <source>
        <dbReference type="EMBL" id="WRQ87285.1"/>
    </source>
</evidence>
<sequence>MSASLSLQAASDRLLELAARSGMNHAESCATLLELLATGEAVDEVLRAELCKQEISLTGFGVLALLDRQRETSLGTSDLAQSLGVSAAAVSETLARLELAGLLTRVRRPDNRRHNIVELTAAGRQAVQSTLEHLEQRVHRLTLALSRDELSSLRDSCARLRPSVADL</sequence>
<dbReference type="PRINTS" id="PR00598">
    <property type="entry name" value="HTHMARR"/>
</dbReference>
<name>A0ABZ1CAD8_9BACT</name>
<dbReference type="InterPro" id="IPR000835">
    <property type="entry name" value="HTH_MarR-typ"/>
</dbReference>
<feature type="domain" description="HTH marR-type" evidence="4">
    <location>
        <begin position="28"/>
        <end position="162"/>
    </location>
</feature>
<dbReference type="RefSeq" id="WP_221029300.1">
    <property type="nucleotide sequence ID" value="NZ_CP139781.1"/>
</dbReference>
<evidence type="ECO:0000256" key="3">
    <source>
        <dbReference type="ARBA" id="ARBA00023163"/>
    </source>
</evidence>
<proteinExistence type="predicted"/>
<dbReference type="PANTHER" id="PTHR33164">
    <property type="entry name" value="TRANSCRIPTIONAL REGULATOR, MARR FAMILY"/>
    <property type="match status" value="1"/>
</dbReference>
<dbReference type="EMBL" id="CP139781">
    <property type="protein sequence ID" value="WRQ87285.1"/>
    <property type="molecule type" value="Genomic_DNA"/>
</dbReference>
<evidence type="ECO:0000256" key="1">
    <source>
        <dbReference type="ARBA" id="ARBA00023015"/>
    </source>
</evidence>
<dbReference type="InterPro" id="IPR036388">
    <property type="entry name" value="WH-like_DNA-bd_sf"/>
</dbReference>
<dbReference type="InterPro" id="IPR039422">
    <property type="entry name" value="MarR/SlyA-like"/>
</dbReference>
<protein>
    <submittedName>
        <fullName evidence="5">MarR family transcriptional regulator</fullName>
    </submittedName>
</protein>
<dbReference type="Proteomes" id="UP000738431">
    <property type="component" value="Chromosome"/>
</dbReference>
<dbReference type="Pfam" id="PF01047">
    <property type="entry name" value="MarR"/>
    <property type="match status" value="1"/>
</dbReference>
<dbReference type="SMART" id="SM00347">
    <property type="entry name" value="HTH_MARR"/>
    <property type="match status" value="1"/>
</dbReference>
<evidence type="ECO:0000259" key="4">
    <source>
        <dbReference type="PROSITE" id="PS50995"/>
    </source>
</evidence>
<evidence type="ECO:0000313" key="6">
    <source>
        <dbReference type="Proteomes" id="UP000738431"/>
    </source>
</evidence>
<accession>A0ABZ1CAD8</accession>
<keyword evidence="6" id="KW-1185">Reference proteome</keyword>
<keyword evidence="2" id="KW-0238">DNA-binding</keyword>
<keyword evidence="3" id="KW-0804">Transcription</keyword>
<organism evidence="5 6">
    <name type="scientific">Actomonas aquatica</name>
    <dbReference type="NCBI Taxonomy" id="2866162"/>
    <lineage>
        <taxon>Bacteria</taxon>
        <taxon>Pseudomonadati</taxon>
        <taxon>Verrucomicrobiota</taxon>
        <taxon>Opitutia</taxon>
        <taxon>Opitutales</taxon>
        <taxon>Opitutaceae</taxon>
        <taxon>Actomonas</taxon>
    </lineage>
</organism>
<dbReference type="PROSITE" id="PS50995">
    <property type="entry name" value="HTH_MARR_2"/>
    <property type="match status" value="1"/>
</dbReference>
<gene>
    <name evidence="5" type="ORF">K1X11_020930</name>
</gene>
<reference evidence="5 6" key="1">
    <citation type="submission" date="2021-08" db="EMBL/GenBank/DDBJ databases">
        <authorList>
            <person name="Zhang D."/>
            <person name="Zhang A."/>
            <person name="Wang L."/>
        </authorList>
    </citation>
    <scope>NUCLEOTIDE SEQUENCE [LARGE SCALE GENOMIC DNA]</scope>
    <source>
        <strain evidence="5 6">WL0086</strain>
    </source>
</reference>
<dbReference type="PROSITE" id="PS01117">
    <property type="entry name" value="HTH_MARR_1"/>
    <property type="match status" value="1"/>
</dbReference>
<dbReference type="InterPro" id="IPR023187">
    <property type="entry name" value="Tscrpt_reg_MarR-type_CS"/>
</dbReference>
<keyword evidence="1" id="KW-0805">Transcription regulation</keyword>
<dbReference type="SUPFAM" id="SSF46785">
    <property type="entry name" value="Winged helix' DNA-binding domain"/>
    <property type="match status" value="1"/>
</dbReference>
<dbReference type="PANTHER" id="PTHR33164:SF101">
    <property type="entry name" value="TRANSCRIPTIONAL REPRESSOR MPRA"/>
    <property type="match status" value="1"/>
</dbReference>
<dbReference type="Gene3D" id="1.10.10.10">
    <property type="entry name" value="Winged helix-like DNA-binding domain superfamily/Winged helix DNA-binding domain"/>
    <property type="match status" value="1"/>
</dbReference>
<dbReference type="InterPro" id="IPR036390">
    <property type="entry name" value="WH_DNA-bd_sf"/>
</dbReference>